<evidence type="ECO:0000256" key="1">
    <source>
        <dbReference type="SAM" id="SignalP"/>
    </source>
</evidence>
<dbReference type="Proteomes" id="UP000178379">
    <property type="component" value="Unassembled WGS sequence"/>
</dbReference>
<gene>
    <name evidence="3" type="ORF">A2140_04835</name>
</gene>
<dbReference type="PROSITE" id="PS51318">
    <property type="entry name" value="TAT"/>
    <property type="match status" value="1"/>
</dbReference>
<name>A0A1F6T948_9PROT</name>
<dbReference type="Gene3D" id="2.60.40.2470">
    <property type="entry name" value="SoxY domain"/>
    <property type="match status" value="1"/>
</dbReference>
<sequence length="133" mass="13945">MTNLHRRTFLKGTLATAAVGLAAAAGLLKPTTVLAAEWPSAAFEAKNLDEAIKGLYKASARTASGSIVITAEPLAEIGNNVPFAVSTSLPNVDSMSIFVEKNDRPLVASLNLKGAGGYFSLRMKMARTSDVHV</sequence>
<dbReference type="InterPro" id="IPR038162">
    <property type="entry name" value="SoxY_sf"/>
</dbReference>
<feature type="chain" id="PRO_5009526607" description="Ig-like SoxY domain-containing protein" evidence="1">
    <location>
        <begin position="36"/>
        <end position="133"/>
    </location>
</feature>
<evidence type="ECO:0000313" key="3">
    <source>
        <dbReference type="EMBL" id="OGI41650.1"/>
    </source>
</evidence>
<feature type="signal peptide" evidence="1">
    <location>
        <begin position="1"/>
        <end position="35"/>
    </location>
</feature>
<proteinExistence type="predicted"/>
<dbReference type="STRING" id="1817756.A2140_04835"/>
<reference evidence="3 4" key="1">
    <citation type="journal article" date="2016" name="Nat. Commun.">
        <title>Thousands of microbial genomes shed light on interconnected biogeochemical processes in an aquifer system.</title>
        <authorList>
            <person name="Anantharaman K."/>
            <person name="Brown C.T."/>
            <person name="Hug L.A."/>
            <person name="Sharon I."/>
            <person name="Castelle C.J."/>
            <person name="Probst A.J."/>
            <person name="Thomas B.C."/>
            <person name="Singh A."/>
            <person name="Wilkins M.J."/>
            <person name="Karaoz U."/>
            <person name="Brodie E.L."/>
            <person name="Williams K.H."/>
            <person name="Hubbard S.S."/>
            <person name="Banfield J.F."/>
        </authorList>
    </citation>
    <scope>NUCLEOTIDE SEQUENCE [LARGE SCALE GENOMIC DNA]</scope>
</reference>
<dbReference type="InterPro" id="IPR006311">
    <property type="entry name" value="TAT_signal"/>
</dbReference>
<dbReference type="Pfam" id="PF13501">
    <property type="entry name" value="SoxY"/>
    <property type="match status" value="1"/>
</dbReference>
<dbReference type="InterPro" id="IPR032711">
    <property type="entry name" value="SoxY"/>
</dbReference>
<keyword evidence="1" id="KW-0732">Signal</keyword>
<feature type="non-terminal residue" evidence="3">
    <location>
        <position position="133"/>
    </location>
</feature>
<accession>A0A1F6T948</accession>
<protein>
    <recommendedName>
        <fullName evidence="2">Ig-like SoxY domain-containing protein</fullName>
    </recommendedName>
</protein>
<feature type="domain" description="Ig-like SoxY" evidence="2">
    <location>
        <begin position="54"/>
        <end position="133"/>
    </location>
</feature>
<evidence type="ECO:0000313" key="4">
    <source>
        <dbReference type="Proteomes" id="UP000178379"/>
    </source>
</evidence>
<dbReference type="AlphaFoldDB" id="A0A1F6T948"/>
<evidence type="ECO:0000259" key="2">
    <source>
        <dbReference type="Pfam" id="PF13501"/>
    </source>
</evidence>
<organism evidence="3 4">
    <name type="scientific">Candidatus Muproteobacteria bacterium RBG_16_62_13</name>
    <dbReference type="NCBI Taxonomy" id="1817756"/>
    <lineage>
        <taxon>Bacteria</taxon>
        <taxon>Pseudomonadati</taxon>
        <taxon>Pseudomonadota</taxon>
        <taxon>Candidatus Muproteobacteria</taxon>
    </lineage>
</organism>
<dbReference type="EMBL" id="MFSQ01000004">
    <property type="protein sequence ID" value="OGI41650.1"/>
    <property type="molecule type" value="Genomic_DNA"/>
</dbReference>
<comment type="caution">
    <text evidence="3">The sequence shown here is derived from an EMBL/GenBank/DDBJ whole genome shotgun (WGS) entry which is preliminary data.</text>
</comment>